<keyword evidence="2" id="KW-1185">Reference proteome</keyword>
<gene>
    <name evidence="1" type="ORF">SAMN05660349_00787</name>
</gene>
<reference evidence="2" key="1">
    <citation type="submission" date="2017-02" db="EMBL/GenBank/DDBJ databases">
        <authorList>
            <person name="Varghese N."/>
            <person name="Submissions S."/>
        </authorList>
    </citation>
    <scope>NUCLEOTIDE SEQUENCE [LARGE SCALE GENOMIC DNA]</scope>
    <source>
        <strain evidence="2">DSM 24967</strain>
    </source>
</reference>
<accession>A0A1T5AQ37</accession>
<dbReference type="AlphaFoldDB" id="A0A1T5AQ37"/>
<proteinExistence type="predicted"/>
<dbReference type="EMBL" id="FUYQ01000004">
    <property type="protein sequence ID" value="SKB36703.1"/>
    <property type="molecule type" value="Genomic_DNA"/>
</dbReference>
<dbReference type="Proteomes" id="UP000190852">
    <property type="component" value="Unassembled WGS sequence"/>
</dbReference>
<evidence type="ECO:0000313" key="1">
    <source>
        <dbReference type="EMBL" id="SKB36703.1"/>
    </source>
</evidence>
<organism evidence="1 2">
    <name type="scientific">Parabacteroides chartae</name>
    <dbReference type="NCBI Taxonomy" id="1037355"/>
    <lineage>
        <taxon>Bacteria</taxon>
        <taxon>Pseudomonadati</taxon>
        <taxon>Bacteroidota</taxon>
        <taxon>Bacteroidia</taxon>
        <taxon>Bacteroidales</taxon>
        <taxon>Tannerellaceae</taxon>
        <taxon>Parabacteroides</taxon>
    </lineage>
</organism>
<evidence type="ECO:0000313" key="2">
    <source>
        <dbReference type="Proteomes" id="UP000190852"/>
    </source>
</evidence>
<name>A0A1T5AQ37_9BACT</name>
<protein>
    <submittedName>
        <fullName evidence="1">Uncharacterized protein</fullName>
    </submittedName>
</protein>
<sequence>MITKQGAKPGGAIKQNIRFSRTGYLFFNQNLNLNIRERHRSTVSYIVLQM</sequence>